<dbReference type="Pfam" id="PF00082">
    <property type="entry name" value="Peptidase_S8"/>
    <property type="match status" value="1"/>
</dbReference>
<keyword evidence="3 5" id="KW-0378">Hydrolase</keyword>
<dbReference type="PROSITE" id="PS51892">
    <property type="entry name" value="SUBTILASE"/>
    <property type="match status" value="1"/>
</dbReference>
<evidence type="ECO:0000256" key="2">
    <source>
        <dbReference type="ARBA" id="ARBA00022670"/>
    </source>
</evidence>
<evidence type="ECO:0000256" key="3">
    <source>
        <dbReference type="ARBA" id="ARBA00022801"/>
    </source>
</evidence>
<evidence type="ECO:0000256" key="1">
    <source>
        <dbReference type="ARBA" id="ARBA00011073"/>
    </source>
</evidence>
<dbReference type="Gene3D" id="3.40.50.200">
    <property type="entry name" value="Peptidase S8/S53 domain"/>
    <property type="match status" value="1"/>
</dbReference>
<dbReference type="PANTHER" id="PTHR43806">
    <property type="entry name" value="PEPTIDASE S8"/>
    <property type="match status" value="1"/>
</dbReference>
<feature type="active site" description="Charge relay system" evidence="5">
    <location>
        <position position="771"/>
    </location>
</feature>
<dbReference type="PANTHER" id="PTHR43806:SF67">
    <property type="entry name" value="EGF-LIKE DOMAIN-CONTAINING PROTEIN"/>
    <property type="match status" value="1"/>
</dbReference>
<reference evidence="7" key="1">
    <citation type="journal article" date="2020" name="mSystems">
        <title>Genome- and Community-Level Interaction Insights into Carbon Utilization and Element Cycling Functions of Hydrothermarchaeota in Hydrothermal Sediment.</title>
        <authorList>
            <person name="Zhou Z."/>
            <person name="Liu Y."/>
            <person name="Xu W."/>
            <person name="Pan J."/>
            <person name="Luo Z.H."/>
            <person name="Li M."/>
        </authorList>
    </citation>
    <scope>NUCLEOTIDE SEQUENCE [LARGE SCALE GENOMIC DNA]</scope>
    <source>
        <strain evidence="7">SpSt-914</strain>
    </source>
</reference>
<dbReference type="InterPro" id="IPR050131">
    <property type="entry name" value="Peptidase_S8_subtilisin-like"/>
</dbReference>
<dbReference type="EMBL" id="DTMZ01000155">
    <property type="protein sequence ID" value="HGD13699.1"/>
    <property type="molecule type" value="Genomic_DNA"/>
</dbReference>
<accession>A0A7V3V014</accession>
<evidence type="ECO:0000259" key="6">
    <source>
        <dbReference type="Pfam" id="PF00082"/>
    </source>
</evidence>
<feature type="active site" description="Charge relay system" evidence="5">
    <location>
        <position position="587"/>
    </location>
</feature>
<dbReference type="InterPro" id="IPR036852">
    <property type="entry name" value="Peptidase_S8/S53_dom_sf"/>
</dbReference>
<dbReference type="InterPro" id="IPR015500">
    <property type="entry name" value="Peptidase_S8_subtilisin-rel"/>
</dbReference>
<gene>
    <name evidence="7" type="ORF">ENX16_06455</name>
</gene>
<dbReference type="InterPro" id="IPR036278">
    <property type="entry name" value="Sialidase_sf"/>
</dbReference>
<proteinExistence type="inferred from homology"/>
<evidence type="ECO:0000256" key="4">
    <source>
        <dbReference type="ARBA" id="ARBA00022825"/>
    </source>
</evidence>
<dbReference type="PRINTS" id="PR00723">
    <property type="entry name" value="SUBTILISIN"/>
</dbReference>
<dbReference type="SUPFAM" id="SSF50939">
    <property type="entry name" value="Sialidases"/>
    <property type="match status" value="1"/>
</dbReference>
<dbReference type="Gene3D" id="2.60.40.4070">
    <property type="match status" value="1"/>
</dbReference>
<protein>
    <recommendedName>
        <fullName evidence="6">Peptidase S8/S53 domain-containing protein</fullName>
    </recommendedName>
</protein>
<dbReference type="SUPFAM" id="SSF52743">
    <property type="entry name" value="Subtilisin-like"/>
    <property type="match status" value="1"/>
</dbReference>
<keyword evidence="2 5" id="KW-0645">Protease</keyword>
<dbReference type="GO" id="GO:0006508">
    <property type="term" value="P:proteolysis"/>
    <property type="evidence" value="ECO:0007669"/>
    <property type="project" value="UniProtKB-KW"/>
</dbReference>
<feature type="domain" description="Peptidase S8/S53" evidence="6">
    <location>
        <begin position="568"/>
        <end position="816"/>
    </location>
</feature>
<feature type="active site" description="Charge relay system" evidence="5">
    <location>
        <position position="543"/>
    </location>
</feature>
<sequence>MPILYLLLLVTAPQFIRVADKSTPPAISTSRIWVFFTDKGIFNESQYRRALDALKKTAPAAQLAHRQKQQLPDFDFDDLPVNPDYIRAIEARGARLRTVSSWLNAASFELPPALIPEIYHLPFVYDIRPVAFRTEIEFDQTVPLKQSAFRPRSRTLDTAEAHRFYGAAYDQAQMLGVPPVFFQGYFGSGVKLALFDTGLKLKNQAVKQLRIYRQYDFLSGDNFYLQLNGSEPAIIPQLRYLGLVKDPALSLNDNSALLTFVADSFNYTTGLPVRAIFFSFSTNRGSTWTAPRAIVLSRPYFYTYENLQLLNRDSVYYLAFNEVDLHPGALPSCYLGYFINQNWQSRQYLGTGKQPSLSIFTDTLYLAYLKNDSAIALRKATITQPAPNWLLTTDLSFDQPISEPQIIAGPTSINLLVREKNTGRIAHLSSDDGGISFYPRHEIVNESADRLKLFSFPADDSVYFLIYLDRSDPTLTRLNIVRSTDYGISWSQPVRIDSGLVFGSYTLSFADNRLNLVYESAGILYQSQSRDRGENWTTPEILDAAGFCNSPLLAPDNSFSIWFRRGDEIAVWEDADTLRFSFDQPNHGTRMASIIAGYQPYSMMGIAPGVDLLVVRTEYYKTSGNRGYEYNMEEDTYIQALEWAERNGADIISTSLGYRGWYRDEQFDGKTAPVSIAADLAAKRGLIVVTAMGNRDTTEYPWPRPYITAPGDAEGVITCGGIEKNFTPWRGTGTGPTADGRIKPDLVALADTVAVVAPDSENFLEGSVGTSCATALVAGCCALLKEAHPNWNADSIKAVLYSTATRSVKSCTFGFGAPRVDSAFKQFPPSKQAPPITTDRIATIYPNPLITTRHQKVYFALDLTRVTPVAEIIIYNAGGTKIKTIPLNSAMMSTPGRYRDQHQLELIGACWDGLNAEGKPVGSGLYLAVLKTTFGKSIAKFSVIR</sequence>
<dbReference type="InterPro" id="IPR000209">
    <property type="entry name" value="Peptidase_S8/S53_dom"/>
</dbReference>
<organism evidence="7">
    <name type="scientific">candidate division WOR-3 bacterium</name>
    <dbReference type="NCBI Taxonomy" id="2052148"/>
    <lineage>
        <taxon>Bacteria</taxon>
        <taxon>Bacteria division WOR-3</taxon>
    </lineage>
</organism>
<dbReference type="AlphaFoldDB" id="A0A7V3V014"/>
<comment type="similarity">
    <text evidence="1 5">Belongs to the peptidase S8 family.</text>
</comment>
<dbReference type="CDD" id="cd15482">
    <property type="entry name" value="Sialidase_non-viral"/>
    <property type="match status" value="1"/>
</dbReference>
<name>A0A7V3V014_UNCW3</name>
<dbReference type="GO" id="GO:0004252">
    <property type="term" value="F:serine-type endopeptidase activity"/>
    <property type="evidence" value="ECO:0007669"/>
    <property type="project" value="UniProtKB-UniRule"/>
</dbReference>
<keyword evidence="4 5" id="KW-0720">Serine protease</keyword>
<evidence type="ECO:0000313" key="7">
    <source>
        <dbReference type="EMBL" id="HGD13699.1"/>
    </source>
</evidence>
<evidence type="ECO:0000256" key="5">
    <source>
        <dbReference type="PROSITE-ProRule" id="PRU01240"/>
    </source>
</evidence>
<comment type="caution">
    <text evidence="7">The sequence shown here is derived from an EMBL/GenBank/DDBJ whole genome shotgun (WGS) entry which is preliminary data.</text>
</comment>